<feature type="transmembrane region" description="Helical" evidence="2">
    <location>
        <begin position="281"/>
        <end position="301"/>
    </location>
</feature>
<keyword evidence="3" id="KW-0808">Transferase</keyword>
<comment type="caution">
    <text evidence="3">The sequence shown here is derived from an EMBL/GenBank/DDBJ whole genome shotgun (WGS) entry which is preliminary data.</text>
</comment>
<gene>
    <name evidence="3" type="ORF">Van01_46300</name>
</gene>
<feature type="transmembrane region" description="Helical" evidence="2">
    <location>
        <begin position="229"/>
        <end position="246"/>
    </location>
</feature>
<feature type="transmembrane region" description="Helical" evidence="2">
    <location>
        <begin position="135"/>
        <end position="154"/>
    </location>
</feature>
<accession>A0ABQ4I0M6</accession>
<dbReference type="GO" id="GO:0016740">
    <property type="term" value="F:transferase activity"/>
    <property type="evidence" value="ECO:0007669"/>
    <property type="project" value="UniProtKB-KW"/>
</dbReference>
<dbReference type="Proteomes" id="UP000647017">
    <property type="component" value="Unassembled WGS sequence"/>
</dbReference>
<evidence type="ECO:0000313" key="3">
    <source>
        <dbReference type="EMBL" id="GIJ11416.1"/>
    </source>
</evidence>
<feature type="transmembrane region" description="Helical" evidence="2">
    <location>
        <begin position="421"/>
        <end position="441"/>
    </location>
</feature>
<feature type="transmembrane region" description="Helical" evidence="2">
    <location>
        <begin position="43"/>
        <end position="61"/>
    </location>
</feature>
<evidence type="ECO:0000256" key="1">
    <source>
        <dbReference type="SAM" id="MobiDB-lite"/>
    </source>
</evidence>
<proteinExistence type="predicted"/>
<keyword evidence="4" id="KW-1185">Reference proteome</keyword>
<keyword evidence="2" id="KW-0812">Transmembrane</keyword>
<sequence length="622" mass="65643">MSSRAPIAPTDDRATQANRPVARVPARRLTRLVRTTARHRTDLLVGLFFAAFAGALTHRLWADPSGLLLALNPEDQVLYEWFLAVDARALLGDFGLSTDRLNAPVGVNLMANTSVIALGVLFAPVTLLLGAPVTFALLTTLNLAGTATAWYLLFSRTLRARRAAATLGGALCGFAPGMVSQSNSHLHMTAQWLLPVIVWLVVRLLRAADPAARPTPAAGLPAGAPDRRRLTTSAMGLAAAVSVQVFVGEEVLFLAALTLLVMAVTMIVVDRDLARRALPAFVGAMALATGTALLVLARPLWFQFAGPLGVADGMFSPHYFSADLRSWWAISPLSLVGDDGSARLSTGPAEYNTFVGWPLLVVTAGCACWLGRRPLVLACTAGTLVMGALSLGPEVVFDGDGTGLPGPYALLGGLPVVDGALPMRFALAVPPLMATLLVLAVDRALRATGRTRRLTLVAVAVALVPLVPAPLPTTERPPVPEFITAGHWRTCVEPGGVLVPVPLATPKEPWPMTWATAADAEFSMPQGFFIGPHGRGGSAAMGVAPRPTSALLADVARSGLRPVVGDEQRRRAAADVEHWGASCVVLPAGTAHADSLRLTVEALYGPSTRLSDAWYWRVREAR</sequence>
<name>A0ABQ4I0M6_9ACTN</name>
<feature type="transmembrane region" description="Helical" evidence="2">
    <location>
        <begin position="375"/>
        <end position="392"/>
    </location>
</feature>
<organism evidence="3 4">
    <name type="scientific">Micromonospora andamanensis</name>
    <dbReference type="NCBI Taxonomy" id="1287068"/>
    <lineage>
        <taxon>Bacteria</taxon>
        <taxon>Bacillati</taxon>
        <taxon>Actinomycetota</taxon>
        <taxon>Actinomycetes</taxon>
        <taxon>Micromonosporales</taxon>
        <taxon>Micromonosporaceae</taxon>
        <taxon>Micromonospora</taxon>
    </lineage>
</organism>
<keyword evidence="2" id="KW-1133">Transmembrane helix</keyword>
<feature type="transmembrane region" description="Helical" evidence="2">
    <location>
        <begin position="453"/>
        <end position="471"/>
    </location>
</feature>
<feature type="transmembrane region" description="Helical" evidence="2">
    <location>
        <begin position="81"/>
        <end position="97"/>
    </location>
</feature>
<feature type="transmembrane region" description="Helical" evidence="2">
    <location>
        <begin position="252"/>
        <end position="269"/>
    </location>
</feature>
<evidence type="ECO:0000313" key="4">
    <source>
        <dbReference type="Proteomes" id="UP000647017"/>
    </source>
</evidence>
<keyword evidence="2" id="KW-0472">Membrane</keyword>
<feature type="region of interest" description="Disordered" evidence="1">
    <location>
        <begin position="1"/>
        <end position="20"/>
    </location>
</feature>
<dbReference type="RefSeq" id="WP_239099242.1">
    <property type="nucleotide sequence ID" value="NZ_BOOZ01000030.1"/>
</dbReference>
<evidence type="ECO:0000256" key="2">
    <source>
        <dbReference type="SAM" id="Phobius"/>
    </source>
</evidence>
<protein>
    <submittedName>
        <fullName evidence="3">Glycosyl transferase</fullName>
    </submittedName>
</protein>
<feature type="transmembrane region" description="Helical" evidence="2">
    <location>
        <begin position="109"/>
        <end position="129"/>
    </location>
</feature>
<feature type="transmembrane region" description="Helical" evidence="2">
    <location>
        <begin position="351"/>
        <end position="370"/>
    </location>
</feature>
<dbReference type="EMBL" id="BOOZ01000030">
    <property type="protein sequence ID" value="GIJ11416.1"/>
    <property type="molecule type" value="Genomic_DNA"/>
</dbReference>
<reference evidence="3 4" key="1">
    <citation type="submission" date="2021-01" db="EMBL/GenBank/DDBJ databases">
        <title>Whole genome shotgun sequence of Verrucosispora andamanensis NBRC 109075.</title>
        <authorList>
            <person name="Komaki H."/>
            <person name="Tamura T."/>
        </authorList>
    </citation>
    <scope>NUCLEOTIDE SEQUENCE [LARGE SCALE GENOMIC DNA]</scope>
    <source>
        <strain evidence="3 4">NBRC 109075</strain>
    </source>
</reference>